<comment type="cofactor">
    <cofactor evidence="1">
        <name>L-ascorbate</name>
        <dbReference type="ChEBI" id="CHEBI:38290"/>
    </cofactor>
</comment>
<dbReference type="Gene3D" id="2.60.120.620">
    <property type="entry name" value="q2cbj1_9rhob like domain"/>
    <property type="match status" value="1"/>
</dbReference>
<dbReference type="Proteomes" id="UP001515480">
    <property type="component" value="Unassembled WGS sequence"/>
</dbReference>
<protein>
    <recommendedName>
        <fullName evidence="6">Fe2OG dioxygenase domain-containing protein</fullName>
    </recommendedName>
</protein>
<comment type="caution">
    <text evidence="7">The sequence shown here is derived from an EMBL/GenBank/DDBJ whole genome shotgun (WGS) entry which is preliminary data.</text>
</comment>
<evidence type="ECO:0000313" key="7">
    <source>
        <dbReference type="EMBL" id="KAL1507838.1"/>
    </source>
</evidence>
<gene>
    <name evidence="7" type="ORF">AB1Y20_007446</name>
</gene>
<sequence length="381" mass="42416">MASHVRDGWRAPRRALPPLPPRRACPSGCGFACTWHPDACCEACRLGYAHGSRCDRLAAPPPARAAAARRLLRQMLDPEGWERAIEAALRRARAPEPAGERLDLARGHAGVRRVHGSPPLFEVDGFLCRAECEAMMGYAASRLTCFRWYHTMYCLLFRLYHTMYCLLALRCFLPPRALIPSASSVPHAFVMRHSFHSLHAARSNTGGKISDIRTSCTCYVDRHHQLSQTIFHRVAQLTGCAADRQEDVQVARYEAGQYYRGHFDGADPHDHDAEAFFLSGGQRICTVLIYLNDVAEGGATRFPLIGVDVRPRQGRALVFFPGFLDGKLDKQVYHEALAAVSEKWVSQIWIRQVADPCRNVPKAWVDALAPAEHRAHAGGAS</sequence>
<dbReference type="InterPro" id="IPR006620">
    <property type="entry name" value="Pro_4_hyd_alph"/>
</dbReference>
<dbReference type="EMBL" id="JBGBPQ010000017">
    <property type="protein sequence ID" value="KAL1507838.1"/>
    <property type="molecule type" value="Genomic_DNA"/>
</dbReference>
<name>A0AB34IX35_PRYPA</name>
<evidence type="ECO:0000259" key="6">
    <source>
        <dbReference type="PROSITE" id="PS51471"/>
    </source>
</evidence>
<dbReference type="PROSITE" id="PS51471">
    <property type="entry name" value="FE2OG_OXY"/>
    <property type="match status" value="1"/>
</dbReference>
<proteinExistence type="predicted"/>
<reference evidence="7 8" key="1">
    <citation type="journal article" date="2024" name="Science">
        <title>Giant polyketide synthase enzymes in the biosynthesis of giant marine polyether toxins.</title>
        <authorList>
            <person name="Fallon T.R."/>
            <person name="Shende V.V."/>
            <person name="Wierzbicki I.H."/>
            <person name="Pendleton A.L."/>
            <person name="Watervoot N.F."/>
            <person name="Auber R.P."/>
            <person name="Gonzalez D.J."/>
            <person name="Wisecaver J.H."/>
            <person name="Moore B.S."/>
        </authorList>
    </citation>
    <scope>NUCLEOTIDE SEQUENCE [LARGE SCALE GENOMIC DNA]</scope>
    <source>
        <strain evidence="7 8">12B1</strain>
    </source>
</reference>
<dbReference type="InterPro" id="IPR005123">
    <property type="entry name" value="Oxoglu/Fe-dep_dioxygenase_dom"/>
</dbReference>
<dbReference type="InterPro" id="IPR044862">
    <property type="entry name" value="Pro_4_hyd_alph_FE2OG_OXY"/>
</dbReference>
<keyword evidence="4" id="KW-0560">Oxidoreductase</keyword>
<dbReference type="PANTHER" id="PTHR10869:SF229">
    <property type="entry name" value="PROLYL 4-HYDROXYLASE ALPHA SUBUNIT DOMAIN-CONTAINING PROTEIN"/>
    <property type="match status" value="1"/>
</dbReference>
<organism evidence="7 8">
    <name type="scientific">Prymnesium parvum</name>
    <name type="common">Toxic golden alga</name>
    <dbReference type="NCBI Taxonomy" id="97485"/>
    <lineage>
        <taxon>Eukaryota</taxon>
        <taxon>Haptista</taxon>
        <taxon>Haptophyta</taxon>
        <taxon>Prymnesiophyceae</taxon>
        <taxon>Prymnesiales</taxon>
        <taxon>Prymnesiaceae</taxon>
        <taxon>Prymnesium</taxon>
    </lineage>
</organism>
<evidence type="ECO:0000256" key="5">
    <source>
        <dbReference type="ARBA" id="ARBA00023004"/>
    </source>
</evidence>
<dbReference type="PANTHER" id="PTHR10869">
    <property type="entry name" value="PROLYL 4-HYDROXYLASE ALPHA SUBUNIT"/>
    <property type="match status" value="1"/>
</dbReference>
<keyword evidence="3" id="KW-0223">Dioxygenase</keyword>
<dbReference type="GO" id="GO:0004656">
    <property type="term" value="F:procollagen-proline 4-dioxygenase activity"/>
    <property type="evidence" value="ECO:0007669"/>
    <property type="project" value="TreeGrafter"/>
</dbReference>
<dbReference type="GO" id="GO:0005783">
    <property type="term" value="C:endoplasmic reticulum"/>
    <property type="evidence" value="ECO:0007669"/>
    <property type="project" value="TreeGrafter"/>
</dbReference>
<evidence type="ECO:0000256" key="3">
    <source>
        <dbReference type="ARBA" id="ARBA00022964"/>
    </source>
</evidence>
<keyword evidence="5" id="KW-0408">Iron</keyword>
<accession>A0AB34IX35</accession>
<dbReference type="AlphaFoldDB" id="A0AB34IX35"/>
<evidence type="ECO:0000256" key="2">
    <source>
        <dbReference type="ARBA" id="ARBA00022723"/>
    </source>
</evidence>
<dbReference type="GO" id="GO:0031418">
    <property type="term" value="F:L-ascorbic acid binding"/>
    <property type="evidence" value="ECO:0007669"/>
    <property type="project" value="InterPro"/>
</dbReference>
<evidence type="ECO:0000256" key="1">
    <source>
        <dbReference type="ARBA" id="ARBA00001961"/>
    </source>
</evidence>
<evidence type="ECO:0000256" key="4">
    <source>
        <dbReference type="ARBA" id="ARBA00023002"/>
    </source>
</evidence>
<evidence type="ECO:0000313" key="8">
    <source>
        <dbReference type="Proteomes" id="UP001515480"/>
    </source>
</evidence>
<dbReference type="GO" id="GO:0005506">
    <property type="term" value="F:iron ion binding"/>
    <property type="evidence" value="ECO:0007669"/>
    <property type="project" value="InterPro"/>
</dbReference>
<feature type="domain" description="Fe2OG dioxygenase" evidence="6">
    <location>
        <begin position="244"/>
        <end position="352"/>
    </location>
</feature>
<keyword evidence="2" id="KW-0479">Metal-binding</keyword>
<keyword evidence="8" id="KW-1185">Reference proteome</keyword>
<dbReference type="InterPro" id="IPR045054">
    <property type="entry name" value="P4HA-like"/>
</dbReference>
<dbReference type="Pfam" id="PF13640">
    <property type="entry name" value="2OG-FeII_Oxy_3"/>
    <property type="match status" value="1"/>
</dbReference>
<dbReference type="SMART" id="SM00702">
    <property type="entry name" value="P4Hc"/>
    <property type="match status" value="1"/>
</dbReference>